<accession>A0A1N6LZF3</accession>
<sequence>MVVYSVAKDMIDWMFVTCLLLSCLFFVRTVCDENGITYGVDEAYAIRRSGFFC</sequence>
<dbReference type="EMBL" id="CP046269">
    <property type="protein sequence ID" value="QMV16391.1"/>
    <property type="molecule type" value="Genomic_DNA"/>
</dbReference>
<dbReference type="Proteomes" id="UP000184774">
    <property type="component" value="Unassembled WGS sequence"/>
</dbReference>
<keyword evidence="4" id="KW-1185">Reference proteome</keyword>
<evidence type="ECO:0000313" key="4">
    <source>
        <dbReference type="Proteomes" id="UP000515264"/>
    </source>
</evidence>
<reference evidence="1" key="2">
    <citation type="submission" date="2019-11" db="EMBL/GenBank/DDBJ databases">
        <authorList>
            <person name="January G."/>
            <person name="Bunk B."/>
        </authorList>
    </citation>
    <scope>NUCLEOTIDE SEQUENCE</scope>
    <source>
        <strain evidence="1">3.6</strain>
    </source>
</reference>
<evidence type="ECO:0000313" key="3">
    <source>
        <dbReference type="Proteomes" id="UP000184774"/>
    </source>
</evidence>
<dbReference type="AlphaFoldDB" id="A0A1N6LZF3"/>
<evidence type="ECO:0000313" key="1">
    <source>
        <dbReference type="EMBL" id="QMV16391.1"/>
    </source>
</evidence>
<reference evidence="2 3" key="1">
    <citation type="submission" date="2016-12" db="EMBL/GenBank/DDBJ databases">
        <authorList>
            <person name="Song W.-J."/>
            <person name="Kurnit D.M."/>
        </authorList>
    </citation>
    <scope>NUCLEOTIDE SEQUENCE [LARGE SCALE GENOMIC DNA]</scope>
    <source>
        <strain evidence="2 3">CECT 9026</strain>
    </source>
</reference>
<protein>
    <submittedName>
        <fullName evidence="2">Uncharacterized protein</fullName>
    </submittedName>
</protein>
<organism evidence="2 3">
    <name type="scientific">Vibrio spartinae</name>
    <dbReference type="NCBI Taxonomy" id="1918945"/>
    <lineage>
        <taxon>Bacteria</taxon>
        <taxon>Pseudomonadati</taxon>
        <taxon>Pseudomonadota</taxon>
        <taxon>Gammaproteobacteria</taxon>
        <taxon>Vibrionales</taxon>
        <taxon>Vibrionaceae</taxon>
        <taxon>Vibrio</taxon>
    </lineage>
</organism>
<dbReference type="EMBL" id="FSSB01000001">
    <property type="protein sequence ID" value="SIO92550.1"/>
    <property type="molecule type" value="Genomic_DNA"/>
</dbReference>
<name>A0A1N6LZF3_9VIBR</name>
<reference evidence="1 4" key="3">
    <citation type="journal article" date="2020" name="J. Nat. Prod.">
        <title>Genomics-Metabolomics Profiling Disclosed Marine Vibrio spartinae 3.6 as a Producer of a New Branched Side Chain Prodigiosin.</title>
        <authorList>
            <person name="Vitale G.A."/>
            <person name="Sciarretta M."/>
            <person name="Palma Esposito F."/>
            <person name="January G.G."/>
            <person name="Giaccio M."/>
            <person name="Bunk B."/>
            <person name="Sproer C."/>
            <person name="Bajerski F."/>
            <person name="Power D."/>
            <person name="Festa C."/>
            <person name="Monti M.C."/>
            <person name="D'Auria M.V."/>
            <person name="de Pascale D."/>
        </authorList>
    </citation>
    <scope>NUCLEOTIDE SEQUENCE [LARGE SCALE GENOMIC DNA]</scope>
    <source>
        <strain evidence="1 4">3.6</strain>
    </source>
</reference>
<dbReference type="Proteomes" id="UP000515264">
    <property type="component" value="Chromosome 2"/>
</dbReference>
<proteinExistence type="predicted"/>
<evidence type="ECO:0000313" key="2">
    <source>
        <dbReference type="EMBL" id="SIO92550.1"/>
    </source>
</evidence>
<gene>
    <name evidence="2" type="ORF">VSP9026_00163</name>
    <name evidence="1" type="ORF">Vspart_03783</name>
</gene>